<sequence length="89" mass="10014">MDCSSLAVCMNINGTDLTLAWGPNKTKQQCLDEYHSIAADLNAKTYTLNLKDHVGSTLVKPISHRKASELMDEWGDIQNNLNQDLDIHW</sequence>
<reference evidence="2" key="1">
    <citation type="submission" date="2016-06" db="EMBL/GenBank/DDBJ databases">
        <authorList>
            <person name="Rodrigo-Torres L."/>
            <person name="Arahal R.D."/>
            <person name="Lucena T."/>
        </authorList>
    </citation>
    <scope>NUCLEOTIDE SEQUENCE [LARGE SCALE GENOMIC DNA]</scope>
    <source>
        <strain evidence="2">CECT8203</strain>
    </source>
</reference>
<accession>A0A240EH75</accession>
<protein>
    <submittedName>
        <fullName evidence="1">Uncharacterized protein</fullName>
    </submittedName>
</protein>
<gene>
    <name evidence="1" type="ORF">VTH8203_01630</name>
</gene>
<dbReference type="AlphaFoldDB" id="A0A240EH75"/>
<proteinExistence type="predicted"/>
<organism evidence="1 2">
    <name type="scientific">Vibrio thalassae</name>
    <dbReference type="NCBI Taxonomy" id="1243014"/>
    <lineage>
        <taxon>Bacteria</taxon>
        <taxon>Pseudomonadati</taxon>
        <taxon>Pseudomonadota</taxon>
        <taxon>Gammaproteobacteria</taxon>
        <taxon>Vibrionales</taxon>
        <taxon>Vibrionaceae</taxon>
        <taxon>Vibrio</taxon>
    </lineage>
</organism>
<evidence type="ECO:0000313" key="1">
    <source>
        <dbReference type="EMBL" id="SNX48014.1"/>
    </source>
</evidence>
<name>A0A240EH75_9VIBR</name>
<dbReference type="EMBL" id="OANU01000018">
    <property type="protein sequence ID" value="SNX48014.1"/>
    <property type="molecule type" value="Genomic_DNA"/>
</dbReference>
<dbReference type="Proteomes" id="UP000219336">
    <property type="component" value="Unassembled WGS sequence"/>
</dbReference>
<evidence type="ECO:0000313" key="2">
    <source>
        <dbReference type="Proteomes" id="UP000219336"/>
    </source>
</evidence>
<keyword evidence="2" id="KW-1185">Reference proteome</keyword>
<dbReference type="OrthoDB" id="5876358at2"/>
<dbReference type="RefSeq" id="WP_096993223.1">
    <property type="nucleotide sequence ID" value="NZ_JBHSII010000011.1"/>
</dbReference>